<feature type="region of interest" description="Disordered" evidence="1">
    <location>
        <begin position="1"/>
        <end position="66"/>
    </location>
</feature>
<accession>A0ABN2WA44</accession>
<reference evidence="2 3" key="1">
    <citation type="journal article" date="2019" name="Int. J. Syst. Evol. Microbiol.">
        <title>The Global Catalogue of Microorganisms (GCM) 10K type strain sequencing project: providing services to taxonomists for standard genome sequencing and annotation.</title>
        <authorList>
            <consortium name="The Broad Institute Genomics Platform"/>
            <consortium name="The Broad Institute Genome Sequencing Center for Infectious Disease"/>
            <person name="Wu L."/>
            <person name="Ma J."/>
        </authorList>
    </citation>
    <scope>NUCLEOTIDE SEQUENCE [LARGE SCALE GENOMIC DNA]</scope>
    <source>
        <strain evidence="2 3">JCM 15900</strain>
    </source>
</reference>
<keyword evidence="3" id="KW-1185">Reference proteome</keyword>
<evidence type="ECO:0000313" key="3">
    <source>
        <dbReference type="Proteomes" id="UP001500984"/>
    </source>
</evidence>
<organism evidence="2 3">
    <name type="scientific">Brevibacterium salitolerans</name>
    <dbReference type="NCBI Taxonomy" id="1403566"/>
    <lineage>
        <taxon>Bacteria</taxon>
        <taxon>Bacillati</taxon>
        <taxon>Actinomycetota</taxon>
        <taxon>Actinomycetes</taxon>
        <taxon>Micrococcales</taxon>
        <taxon>Brevibacteriaceae</taxon>
        <taxon>Brevibacterium</taxon>
    </lineage>
</organism>
<gene>
    <name evidence="2" type="ORF">GCM10009823_02130</name>
</gene>
<proteinExistence type="predicted"/>
<protein>
    <submittedName>
        <fullName evidence="2">Uncharacterized protein</fullName>
    </submittedName>
</protein>
<feature type="compositionally biased region" description="Basic residues" evidence="1">
    <location>
        <begin position="18"/>
        <end position="28"/>
    </location>
</feature>
<dbReference type="Proteomes" id="UP001500984">
    <property type="component" value="Unassembled WGS sequence"/>
</dbReference>
<comment type="caution">
    <text evidence="2">The sequence shown here is derived from an EMBL/GenBank/DDBJ whole genome shotgun (WGS) entry which is preliminary data.</text>
</comment>
<feature type="compositionally biased region" description="Low complexity" evidence="1">
    <location>
        <begin position="52"/>
        <end position="65"/>
    </location>
</feature>
<evidence type="ECO:0000256" key="1">
    <source>
        <dbReference type="SAM" id="MobiDB-lite"/>
    </source>
</evidence>
<name>A0ABN2WA44_9MICO</name>
<sequence length="80" mass="8564">MHPRVHTLLSSRPGPARSAHRLRPRFPLRLRPGPTTGSGSGEGHSMVPVPSPSIFSSWRSSPSASTGVIVTSKLMPEPGW</sequence>
<evidence type="ECO:0000313" key="2">
    <source>
        <dbReference type="EMBL" id="GAA2087637.1"/>
    </source>
</evidence>
<dbReference type="EMBL" id="BAAAPZ010000002">
    <property type="protein sequence ID" value="GAA2087637.1"/>
    <property type="molecule type" value="Genomic_DNA"/>
</dbReference>